<organism evidence="2 3">
    <name type="scientific">Lederbergia lenta</name>
    <name type="common">Bacillus lentus</name>
    <dbReference type="NCBI Taxonomy" id="1467"/>
    <lineage>
        <taxon>Bacteria</taxon>
        <taxon>Bacillati</taxon>
        <taxon>Bacillota</taxon>
        <taxon>Bacilli</taxon>
        <taxon>Bacillales</taxon>
        <taxon>Bacillaceae</taxon>
        <taxon>Lederbergia</taxon>
    </lineage>
</organism>
<dbReference type="InterPro" id="IPR006938">
    <property type="entry name" value="DUF624"/>
</dbReference>
<dbReference type="EMBL" id="LS483476">
    <property type="protein sequence ID" value="SQI62778.1"/>
    <property type="molecule type" value="Genomic_DNA"/>
</dbReference>
<protein>
    <submittedName>
        <fullName evidence="2">Integral membrane protein</fullName>
    </submittedName>
</protein>
<reference evidence="2 3" key="1">
    <citation type="submission" date="2018-06" db="EMBL/GenBank/DDBJ databases">
        <authorList>
            <consortium name="Pathogen Informatics"/>
            <person name="Doyle S."/>
        </authorList>
    </citation>
    <scope>NUCLEOTIDE SEQUENCE [LARGE SCALE GENOMIC DNA]</scope>
    <source>
        <strain evidence="2 3">NCTC4824</strain>
    </source>
</reference>
<feature type="transmembrane region" description="Helical" evidence="1">
    <location>
        <begin position="140"/>
        <end position="169"/>
    </location>
</feature>
<dbReference type="AlphaFoldDB" id="A0A2X4WT04"/>
<sequence length="210" mass="23467">MGQLFSLESPISHVLARIVDIFILNLVFIISCLPIITIGASTTALYSVLMKMIKNEEKSIVKSFFISFKANFFKSTIIWMITVLIGAIILLDFLFLGHLSGLIRFLFTGMAIIFGFVFLCVTAFIFPYTARYEDTIKKSILNSLLIGTSNVPSLLAILLMNSIFVFIILSSNLGFLSGLYFVTFGGFALLAYLNALIISKVFSKYEVFNR</sequence>
<dbReference type="Proteomes" id="UP000249134">
    <property type="component" value="Chromosome 1"/>
</dbReference>
<keyword evidence="3" id="KW-1185">Reference proteome</keyword>
<keyword evidence="1" id="KW-0472">Membrane</keyword>
<dbReference type="RefSeq" id="WP_066144336.1">
    <property type="nucleotide sequence ID" value="NZ_CBCSGM010000004.1"/>
</dbReference>
<dbReference type="Pfam" id="PF04854">
    <property type="entry name" value="DUF624"/>
    <property type="match status" value="1"/>
</dbReference>
<feature type="transmembrane region" description="Helical" evidence="1">
    <location>
        <begin position="22"/>
        <end position="49"/>
    </location>
</feature>
<proteinExistence type="predicted"/>
<feature type="transmembrane region" description="Helical" evidence="1">
    <location>
        <begin position="102"/>
        <end position="128"/>
    </location>
</feature>
<keyword evidence="1" id="KW-1133">Transmembrane helix</keyword>
<keyword evidence="1" id="KW-0812">Transmembrane</keyword>
<feature type="transmembrane region" description="Helical" evidence="1">
    <location>
        <begin position="175"/>
        <end position="198"/>
    </location>
</feature>
<dbReference type="STRING" id="1348624.GCA_001591545_03155"/>
<evidence type="ECO:0000313" key="2">
    <source>
        <dbReference type="EMBL" id="SQI62778.1"/>
    </source>
</evidence>
<name>A0A2X4WT04_LEDLE</name>
<feature type="transmembrane region" description="Helical" evidence="1">
    <location>
        <begin position="77"/>
        <end position="96"/>
    </location>
</feature>
<evidence type="ECO:0000256" key="1">
    <source>
        <dbReference type="SAM" id="Phobius"/>
    </source>
</evidence>
<dbReference type="KEGG" id="blen:NCTC4824_03778"/>
<evidence type="ECO:0000313" key="3">
    <source>
        <dbReference type="Proteomes" id="UP000249134"/>
    </source>
</evidence>
<accession>A0A2X4WT04</accession>
<gene>
    <name evidence="2" type="primary">yteU_4</name>
    <name evidence="2" type="ORF">NCTC4824_03778</name>
</gene>